<dbReference type="GO" id="GO:0007059">
    <property type="term" value="P:chromosome segregation"/>
    <property type="evidence" value="ECO:0007669"/>
    <property type="project" value="UniProtKB-UniRule"/>
</dbReference>
<dbReference type="InterPro" id="IPR044068">
    <property type="entry name" value="CB"/>
</dbReference>
<reference evidence="12 13" key="1">
    <citation type="submission" date="2018-02" db="EMBL/GenBank/DDBJ databases">
        <title>Genome sequencing of Solimonas sp. HR-BB.</title>
        <authorList>
            <person name="Lee Y."/>
            <person name="Jeon C.O."/>
        </authorList>
    </citation>
    <scope>NUCLEOTIDE SEQUENCE [LARGE SCALE GENOMIC DNA]</scope>
    <source>
        <strain evidence="12 13">HR-BB</strain>
    </source>
</reference>
<keyword evidence="8 9" id="KW-0131">Cell cycle</keyword>
<dbReference type="HAMAP" id="MF_01808">
    <property type="entry name" value="Recomb_XerC_XerD"/>
    <property type="match status" value="1"/>
</dbReference>
<comment type="subunit">
    <text evidence="9">Forms a cyclic heterotetrameric complex composed of two molecules of XerC and two molecules of XerD.</text>
</comment>
<proteinExistence type="inferred from homology"/>
<evidence type="ECO:0000256" key="9">
    <source>
        <dbReference type="HAMAP-Rule" id="MF_01808"/>
    </source>
</evidence>
<dbReference type="AlphaFoldDB" id="A0A2S5TJ33"/>
<feature type="active site" evidence="9">
    <location>
        <position position="177"/>
    </location>
</feature>
<gene>
    <name evidence="9" type="primary">xerC</name>
    <name evidence="12" type="ORF">C3942_03850</name>
</gene>
<dbReference type="PANTHER" id="PTHR30349">
    <property type="entry name" value="PHAGE INTEGRASE-RELATED"/>
    <property type="match status" value="1"/>
</dbReference>
<dbReference type="InterPro" id="IPR050090">
    <property type="entry name" value="Tyrosine_recombinase_XerCD"/>
</dbReference>
<evidence type="ECO:0000313" key="12">
    <source>
        <dbReference type="EMBL" id="PPE74818.1"/>
    </source>
</evidence>
<dbReference type="Gene3D" id="1.10.443.10">
    <property type="entry name" value="Intergrase catalytic core"/>
    <property type="match status" value="1"/>
</dbReference>
<keyword evidence="13" id="KW-1185">Reference proteome</keyword>
<comment type="similarity">
    <text evidence="9">Belongs to the 'phage' integrase family. XerC subfamily.</text>
</comment>
<keyword evidence="7 9" id="KW-0233">DNA recombination</keyword>
<comment type="subcellular location">
    <subcellularLocation>
        <location evidence="1 9">Cytoplasm</location>
    </subcellularLocation>
</comment>
<dbReference type="InterPro" id="IPR002104">
    <property type="entry name" value="Integrase_catalytic"/>
</dbReference>
<evidence type="ECO:0000259" key="10">
    <source>
        <dbReference type="PROSITE" id="PS51898"/>
    </source>
</evidence>
<feature type="active site" description="O-(3'-phospho-DNA)-tyrosine intermediate" evidence="9">
    <location>
        <position position="281"/>
    </location>
</feature>
<dbReference type="GO" id="GO:0005737">
    <property type="term" value="C:cytoplasm"/>
    <property type="evidence" value="ECO:0007669"/>
    <property type="project" value="UniProtKB-SubCell"/>
</dbReference>
<organism evidence="12 13">
    <name type="scientific">Solimonas fluminis</name>
    <dbReference type="NCBI Taxonomy" id="2086571"/>
    <lineage>
        <taxon>Bacteria</taxon>
        <taxon>Pseudomonadati</taxon>
        <taxon>Pseudomonadota</taxon>
        <taxon>Gammaproteobacteria</taxon>
        <taxon>Nevskiales</taxon>
        <taxon>Nevskiaceae</taxon>
        <taxon>Solimonas</taxon>
    </lineage>
</organism>
<protein>
    <recommendedName>
        <fullName evidence="9">Tyrosine recombinase XerC</fullName>
    </recommendedName>
</protein>
<dbReference type="Proteomes" id="UP000238220">
    <property type="component" value="Unassembled WGS sequence"/>
</dbReference>
<dbReference type="InterPro" id="IPR004107">
    <property type="entry name" value="Integrase_SAM-like_N"/>
</dbReference>
<feature type="active site" evidence="9">
    <location>
        <position position="153"/>
    </location>
</feature>
<dbReference type="RefSeq" id="WP_104229045.1">
    <property type="nucleotide sequence ID" value="NZ_PSNW01000002.1"/>
</dbReference>
<dbReference type="GO" id="GO:0051301">
    <property type="term" value="P:cell division"/>
    <property type="evidence" value="ECO:0007669"/>
    <property type="project" value="UniProtKB-KW"/>
</dbReference>
<evidence type="ECO:0000256" key="7">
    <source>
        <dbReference type="ARBA" id="ARBA00023172"/>
    </source>
</evidence>
<dbReference type="InterPro" id="IPR010998">
    <property type="entry name" value="Integrase_recombinase_N"/>
</dbReference>
<evidence type="ECO:0000256" key="4">
    <source>
        <dbReference type="ARBA" id="ARBA00022829"/>
    </source>
</evidence>
<sequence>MTPPAPAPFGAEIAEYLSYLRHEKRYSPHTLAASRKDLDAFAAYCAQARIGQLAQVDQHTVRGFVAARHRAGIEPASLHRYLSSLRGFFKRQVHAGRLQANPATAVRGPKLRRKLPAVIPREDLNAALDAGVDGSWAERDQAIAELFYSTGMRLSELHDLDLAQVAGGQAEITVNGKGGRQRIVMIGSKARAALQAWLAQRPMAAAPGEAALFVGRNGQRASRAVIGQRLKLWAQRAGLGTHLHPHRLRHSFATHLLTETGDLRAVQEMLGHANLSTTQIYTHLDFKRLTEVYDQAHPRARRSKKVP</sequence>
<accession>A0A2S5TJ33</accession>
<dbReference type="PANTHER" id="PTHR30349:SF81">
    <property type="entry name" value="TYROSINE RECOMBINASE XERC"/>
    <property type="match status" value="1"/>
</dbReference>
<feature type="domain" description="Core-binding (CB)" evidence="11">
    <location>
        <begin position="7"/>
        <end position="93"/>
    </location>
</feature>
<name>A0A2S5TJ33_9GAMM</name>
<dbReference type="EMBL" id="PSNW01000002">
    <property type="protein sequence ID" value="PPE74818.1"/>
    <property type="molecule type" value="Genomic_DNA"/>
</dbReference>
<evidence type="ECO:0000256" key="5">
    <source>
        <dbReference type="ARBA" id="ARBA00022908"/>
    </source>
</evidence>
<dbReference type="GO" id="GO:0003677">
    <property type="term" value="F:DNA binding"/>
    <property type="evidence" value="ECO:0007669"/>
    <property type="project" value="UniProtKB-UniRule"/>
</dbReference>
<dbReference type="InterPro" id="IPR023009">
    <property type="entry name" value="Tyrosine_recombinase_XerC/XerD"/>
</dbReference>
<feature type="active site" evidence="9">
    <location>
        <position position="246"/>
    </location>
</feature>
<dbReference type="Gene3D" id="1.10.150.130">
    <property type="match status" value="1"/>
</dbReference>
<dbReference type="InterPro" id="IPR013762">
    <property type="entry name" value="Integrase-like_cat_sf"/>
</dbReference>
<evidence type="ECO:0000256" key="6">
    <source>
        <dbReference type="ARBA" id="ARBA00023125"/>
    </source>
</evidence>
<feature type="active site" evidence="9">
    <location>
        <position position="272"/>
    </location>
</feature>
<dbReference type="CDD" id="cd00798">
    <property type="entry name" value="INT_XerDC_C"/>
    <property type="match status" value="1"/>
</dbReference>
<dbReference type="SUPFAM" id="SSF56349">
    <property type="entry name" value="DNA breaking-rejoining enzymes"/>
    <property type="match status" value="1"/>
</dbReference>
<feature type="active site" evidence="9">
    <location>
        <position position="249"/>
    </location>
</feature>
<feature type="domain" description="Tyr recombinase" evidence="10">
    <location>
        <begin position="114"/>
        <end position="294"/>
    </location>
</feature>
<dbReference type="PROSITE" id="PS51898">
    <property type="entry name" value="TYR_RECOMBINASE"/>
    <property type="match status" value="1"/>
</dbReference>
<evidence type="ECO:0000259" key="11">
    <source>
        <dbReference type="PROSITE" id="PS51900"/>
    </source>
</evidence>
<dbReference type="InterPro" id="IPR011010">
    <property type="entry name" value="DNA_brk_join_enz"/>
</dbReference>
<keyword evidence="2 9" id="KW-0963">Cytoplasm</keyword>
<keyword evidence="3 9" id="KW-0132">Cell division</keyword>
<evidence type="ECO:0000256" key="2">
    <source>
        <dbReference type="ARBA" id="ARBA00022490"/>
    </source>
</evidence>
<dbReference type="PROSITE" id="PS51900">
    <property type="entry name" value="CB"/>
    <property type="match status" value="1"/>
</dbReference>
<dbReference type="GO" id="GO:0006313">
    <property type="term" value="P:DNA transposition"/>
    <property type="evidence" value="ECO:0007669"/>
    <property type="project" value="UniProtKB-UniRule"/>
</dbReference>
<dbReference type="Pfam" id="PF00589">
    <property type="entry name" value="Phage_integrase"/>
    <property type="match status" value="1"/>
</dbReference>
<keyword evidence="5 9" id="KW-0229">DNA integration</keyword>
<dbReference type="OrthoDB" id="9801717at2"/>
<comment type="caution">
    <text evidence="12">The sequence shown here is derived from an EMBL/GenBank/DDBJ whole genome shotgun (WGS) entry which is preliminary data.</text>
</comment>
<keyword evidence="6 9" id="KW-0238">DNA-binding</keyword>
<keyword evidence="4 9" id="KW-0159">Chromosome partition</keyword>
<dbReference type="GO" id="GO:0009037">
    <property type="term" value="F:tyrosine-based site-specific recombinase activity"/>
    <property type="evidence" value="ECO:0007669"/>
    <property type="project" value="UniProtKB-UniRule"/>
</dbReference>
<dbReference type="Pfam" id="PF02899">
    <property type="entry name" value="Phage_int_SAM_1"/>
    <property type="match status" value="1"/>
</dbReference>
<evidence type="ECO:0000313" key="13">
    <source>
        <dbReference type="Proteomes" id="UP000238220"/>
    </source>
</evidence>
<evidence type="ECO:0000256" key="1">
    <source>
        <dbReference type="ARBA" id="ARBA00004496"/>
    </source>
</evidence>
<comment type="function">
    <text evidence="9">Site-specific tyrosine recombinase, which acts by catalyzing the cutting and rejoining of the recombining DNA molecules. The XerC-XerD complex is essential to convert dimers of the bacterial chromosome into monomers to permit their segregation at cell division. It also contributes to the segregational stability of plasmids.</text>
</comment>
<evidence type="ECO:0000256" key="3">
    <source>
        <dbReference type="ARBA" id="ARBA00022618"/>
    </source>
</evidence>
<evidence type="ECO:0000256" key="8">
    <source>
        <dbReference type="ARBA" id="ARBA00023306"/>
    </source>
</evidence>